<feature type="domain" description="OmpR/PhoB-type" evidence="9">
    <location>
        <begin position="131"/>
        <end position="235"/>
    </location>
</feature>
<keyword evidence="2" id="KW-0902">Two-component regulatory system</keyword>
<evidence type="ECO:0000256" key="5">
    <source>
        <dbReference type="ARBA" id="ARBA00023163"/>
    </source>
</evidence>
<keyword evidence="11" id="KW-1185">Reference proteome</keyword>
<dbReference type="GO" id="GO:0006355">
    <property type="term" value="P:regulation of DNA-templated transcription"/>
    <property type="evidence" value="ECO:0007669"/>
    <property type="project" value="InterPro"/>
</dbReference>
<name>A0A7Y9WJ37_9BURK</name>
<gene>
    <name evidence="10" type="ORF">GGD40_001285</name>
</gene>
<dbReference type="SMART" id="SM00862">
    <property type="entry name" value="Trans_reg_C"/>
    <property type="match status" value="1"/>
</dbReference>
<evidence type="ECO:0000313" key="10">
    <source>
        <dbReference type="EMBL" id="NYH21806.1"/>
    </source>
</evidence>
<keyword evidence="5" id="KW-0804">Transcription</keyword>
<dbReference type="PROSITE" id="PS51755">
    <property type="entry name" value="OMPR_PHOB"/>
    <property type="match status" value="1"/>
</dbReference>
<proteinExistence type="predicted"/>
<evidence type="ECO:0000259" key="8">
    <source>
        <dbReference type="PROSITE" id="PS50110"/>
    </source>
</evidence>
<dbReference type="GO" id="GO:0000976">
    <property type="term" value="F:transcription cis-regulatory region binding"/>
    <property type="evidence" value="ECO:0007669"/>
    <property type="project" value="TreeGrafter"/>
</dbReference>
<evidence type="ECO:0000256" key="7">
    <source>
        <dbReference type="PROSITE-ProRule" id="PRU01091"/>
    </source>
</evidence>
<comment type="caution">
    <text evidence="10">The sequence shown here is derived from an EMBL/GenBank/DDBJ whole genome shotgun (WGS) entry which is preliminary data.</text>
</comment>
<keyword evidence="3" id="KW-0805">Transcription regulation</keyword>
<dbReference type="InterPro" id="IPR036388">
    <property type="entry name" value="WH-like_DNA-bd_sf"/>
</dbReference>
<dbReference type="GO" id="GO:0005829">
    <property type="term" value="C:cytosol"/>
    <property type="evidence" value="ECO:0007669"/>
    <property type="project" value="TreeGrafter"/>
</dbReference>
<keyword evidence="4 7" id="KW-0238">DNA-binding</keyword>
<sequence length="237" mass="25431">MRVLFVGPSHPEAAWLFKALQESAHSLQRADDLRDGVFLAGQEPFDAIVLMVLDGGAYSALLEFVAEFAGAGSGAAIVAVLGVASAQDRTRVLRAGADACFCQPYSFIEMHERMQALQRVGRGGGVGSASGGSASVAGASFVEVPSLDVATRELVFGGRRVAVTRREFLLLECLLRQVNAPVARDQLIRYAWPEKDDVDPSSVNLVVSRLRRKILGVVPEVRIETVSRFGYQVSVGV</sequence>
<dbReference type="PANTHER" id="PTHR48111:SF1">
    <property type="entry name" value="TWO-COMPONENT RESPONSE REGULATOR ORR33"/>
    <property type="match status" value="1"/>
</dbReference>
<evidence type="ECO:0000256" key="3">
    <source>
        <dbReference type="ARBA" id="ARBA00023015"/>
    </source>
</evidence>
<dbReference type="GO" id="GO:0032993">
    <property type="term" value="C:protein-DNA complex"/>
    <property type="evidence" value="ECO:0007669"/>
    <property type="project" value="TreeGrafter"/>
</dbReference>
<evidence type="ECO:0000256" key="2">
    <source>
        <dbReference type="ARBA" id="ARBA00023012"/>
    </source>
</evidence>
<accession>A0A7Y9WJ37</accession>
<dbReference type="InterPro" id="IPR001867">
    <property type="entry name" value="OmpR/PhoB-type_DNA-bd"/>
</dbReference>
<dbReference type="PANTHER" id="PTHR48111">
    <property type="entry name" value="REGULATOR OF RPOS"/>
    <property type="match status" value="1"/>
</dbReference>
<dbReference type="SUPFAM" id="SSF46894">
    <property type="entry name" value="C-terminal effector domain of the bipartite response regulators"/>
    <property type="match status" value="1"/>
</dbReference>
<dbReference type="EMBL" id="JACCAS010000001">
    <property type="protein sequence ID" value="NYH21806.1"/>
    <property type="molecule type" value="Genomic_DNA"/>
</dbReference>
<dbReference type="Gene3D" id="3.40.50.2300">
    <property type="match status" value="1"/>
</dbReference>
<dbReference type="InterPro" id="IPR011006">
    <property type="entry name" value="CheY-like_superfamily"/>
</dbReference>
<evidence type="ECO:0000256" key="6">
    <source>
        <dbReference type="PROSITE-ProRule" id="PRU00169"/>
    </source>
</evidence>
<dbReference type="Proteomes" id="UP000540929">
    <property type="component" value="Unassembled WGS sequence"/>
</dbReference>
<evidence type="ECO:0000256" key="4">
    <source>
        <dbReference type="ARBA" id="ARBA00023125"/>
    </source>
</evidence>
<dbReference type="Pfam" id="PF00486">
    <property type="entry name" value="Trans_reg_C"/>
    <property type="match status" value="1"/>
</dbReference>
<reference evidence="10 11" key="1">
    <citation type="submission" date="2020-07" db="EMBL/GenBank/DDBJ databases">
        <title>Exploring microbial biodiversity for novel pathways involved in the catabolism of aromatic compounds derived from lignin.</title>
        <authorList>
            <person name="Elkins J."/>
        </authorList>
    </citation>
    <scope>NUCLEOTIDE SEQUENCE [LARGE SCALE GENOMIC DNA]</scope>
    <source>
        <strain evidence="10 11">H2C3C</strain>
    </source>
</reference>
<organism evidence="10 11">
    <name type="scientific">Paraburkholderia bryophila</name>
    <dbReference type="NCBI Taxonomy" id="420952"/>
    <lineage>
        <taxon>Bacteria</taxon>
        <taxon>Pseudomonadati</taxon>
        <taxon>Pseudomonadota</taxon>
        <taxon>Betaproteobacteria</taxon>
        <taxon>Burkholderiales</taxon>
        <taxon>Burkholderiaceae</taxon>
        <taxon>Paraburkholderia</taxon>
    </lineage>
</organism>
<dbReference type="SUPFAM" id="SSF52172">
    <property type="entry name" value="CheY-like"/>
    <property type="match status" value="1"/>
</dbReference>
<dbReference type="InterPro" id="IPR001789">
    <property type="entry name" value="Sig_transdc_resp-reg_receiver"/>
</dbReference>
<dbReference type="GO" id="GO:0000156">
    <property type="term" value="F:phosphorelay response regulator activity"/>
    <property type="evidence" value="ECO:0007669"/>
    <property type="project" value="TreeGrafter"/>
</dbReference>
<keyword evidence="1" id="KW-0597">Phosphoprotein</keyword>
<feature type="DNA-binding region" description="OmpR/PhoB-type" evidence="7">
    <location>
        <begin position="131"/>
        <end position="235"/>
    </location>
</feature>
<dbReference type="PROSITE" id="PS50110">
    <property type="entry name" value="RESPONSE_REGULATORY"/>
    <property type="match status" value="1"/>
</dbReference>
<dbReference type="CDD" id="cd00383">
    <property type="entry name" value="trans_reg_C"/>
    <property type="match status" value="1"/>
</dbReference>
<dbReference type="RefSeq" id="WP_179743137.1">
    <property type="nucleotide sequence ID" value="NZ_JACCAS010000001.1"/>
</dbReference>
<dbReference type="InterPro" id="IPR016032">
    <property type="entry name" value="Sig_transdc_resp-reg_C-effctor"/>
</dbReference>
<feature type="domain" description="Response regulatory" evidence="8">
    <location>
        <begin position="2"/>
        <end position="118"/>
    </location>
</feature>
<evidence type="ECO:0000256" key="1">
    <source>
        <dbReference type="ARBA" id="ARBA00022553"/>
    </source>
</evidence>
<dbReference type="Gene3D" id="1.10.10.10">
    <property type="entry name" value="Winged helix-like DNA-binding domain superfamily/Winged helix DNA-binding domain"/>
    <property type="match status" value="1"/>
</dbReference>
<comment type="caution">
    <text evidence="6">Lacks conserved residue(s) required for the propagation of feature annotation.</text>
</comment>
<evidence type="ECO:0000313" key="11">
    <source>
        <dbReference type="Proteomes" id="UP000540929"/>
    </source>
</evidence>
<evidence type="ECO:0000259" key="9">
    <source>
        <dbReference type="PROSITE" id="PS51755"/>
    </source>
</evidence>
<dbReference type="InterPro" id="IPR039420">
    <property type="entry name" value="WalR-like"/>
</dbReference>
<dbReference type="AlphaFoldDB" id="A0A7Y9WJ37"/>
<protein>
    <submittedName>
        <fullName evidence="10">DNA-binding response OmpR family regulator</fullName>
    </submittedName>
</protein>